<evidence type="ECO:0000256" key="5">
    <source>
        <dbReference type="ARBA" id="ARBA00022679"/>
    </source>
</evidence>
<evidence type="ECO:0000256" key="7">
    <source>
        <dbReference type="ARBA" id="ARBA00022741"/>
    </source>
</evidence>
<evidence type="ECO:0000256" key="4">
    <source>
        <dbReference type="ARBA" id="ARBA00013061"/>
    </source>
</evidence>
<dbReference type="FunFam" id="3.40.50.1260:FF:000032">
    <property type="entry name" value="Phosphoglycerate kinase"/>
    <property type="match status" value="1"/>
</dbReference>
<feature type="binding site" evidence="12">
    <location>
        <position position="169"/>
    </location>
    <ligand>
        <name>(2R)-3-phosphoglycerate</name>
        <dbReference type="ChEBI" id="CHEBI:58272"/>
    </ligand>
</feature>
<dbReference type="InterPro" id="IPR015911">
    <property type="entry name" value="Phosphoglycerate_kinase_CS"/>
</dbReference>
<evidence type="ECO:0000256" key="10">
    <source>
        <dbReference type="ARBA" id="ARBA00022842"/>
    </source>
</evidence>
<dbReference type="PANTHER" id="PTHR11406:SF0">
    <property type="entry name" value="PHOSPHOGLYCERATE KINASE"/>
    <property type="match status" value="1"/>
</dbReference>
<dbReference type="RefSeq" id="XP_015517610.1">
    <property type="nucleotide sequence ID" value="XM_015662124.2"/>
</dbReference>
<feature type="binding site" evidence="12">
    <location>
        <position position="121"/>
    </location>
    <ligand>
        <name>(2R)-3-phosphoglycerate</name>
        <dbReference type="ChEBI" id="CHEBI:58272"/>
    </ligand>
</feature>
<reference evidence="17" key="1">
    <citation type="submission" date="2025-08" db="UniProtKB">
        <authorList>
            <consortium name="RefSeq"/>
        </authorList>
    </citation>
    <scope>IDENTIFICATION</scope>
    <source>
        <tissue evidence="17">Thorax and Abdomen</tissue>
    </source>
</reference>
<evidence type="ECO:0000256" key="14">
    <source>
        <dbReference type="RuleBase" id="RU000532"/>
    </source>
</evidence>
<keyword evidence="6" id="KW-0479">Metal-binding</keyword>
<feature type="binding site" evidence="13">
    <location>
        <position position="342"/>
    </location>
    <ligand>
        <name>ATP</name>
        <dbReference type="ChEBI" id="CHEBI:30616"/>
    </ligand>
</feature>
<dbReference type="KEGG" id="nlo:107222668"/>
<dbReference type="InterPro" id="IPR036043">
    <property type="entry name" value="Phosphoglycerate_kinase_sf"/>
</dbReference>
<proteinExistence type="inferred from homology"/>
<gene>
    <name evidence="17" type="primary">LOC107222668</name>
</gene>
<dbReference type="InterPro" id="IPR001576">
    <property type="entry name" value="Phosphoglycerate_kinase"/>
</dbReference>
<dbReference type="AlphaFoldDB" id="A0A6J0BSZ8"/>
<sequence>MSFNKLSIDQVDLAGKRVLMRVDFNVPMKDGKITNKQRIVAAVDSVKYALEKNAKSVVMMCHLGRPDGTRNMKYTLAPVVPELKALLGKDITFLDDCVGPEVEKVCADPVPGSLILLENLRFHIEEEGKGVGPDGTKIKADKEKVAAFRASLRKLGDVYVNDAFGTAHRAHSSMLGEGFDVRASGFTLKKELQYFAKALDNPDKPLLAILGGAKVADKIQLINNLLDKVDEMIIGGGMAFTFLKVTKNMKIGASLFDEEGAKIVNDLLEKAKKNNVQVHLPVDFLTGDKFAENATVGTADVETGIADGLLGLDIGPKSQAIFAEPLKRAKVIVWNGPAGVFEFENFSKGTKSLMDGVVAATQRGAITIIGGGDTATCAVKWQTEDKVSHVSTGGGASLELLEGKVLPGVAALSDAP</sequence>
<dbReference type="FunCoup" id="A0A6J0BSZ8">
    <property type="interactions" value="513"/>
</dbReference>
<dbReference type="GO" id="GO:0043531">
    <property type="term" value="F:ADP binding"/>
    <property type="evidence" value="ECO:0007669"/>
    <property type="project" value="TreeGrafter"/>
</dbReference>
<dbReference type="GeneID" id="107222668"/>
<evidence type="ECO:0000256" key="3">
    <source>
        <dbReference type="ARBA" id="ARBA00008982"/>
    </source>
</evidence>
<comment type="cofactor">
    <cofactor evidence="1">
        <name>Mg(2+)</name>
        <dbReference type="ChEBI" id="CHEBI:18420"/>
    </cofactor>
</comment>
<evidence type="ECO:0000256" key="12">
    <source>
        <dbReference type="PIRSR" id="PIRSR000724-1"/>
    </source>
</evidence>
<evidence type="ECO:0000313" key="17">
    <source>
        <dbReference type="RefSeq" id="XP_015517610.1"/>
    </source>
</evidence>
<dbReference type="GO" id="GO:0006096">
    <property type="term" value="P:glycolytic process"/>
    <property type="evidence" value="ECO:0007669"/>
    <property type="project" value="UniProtKB-UniPathway"/>
</dbReference>
<comment type="catalytic activity">
    <reaction evidence="14">
        <text>(2R)-3-phosphoglycerate + ATP = (2R)-3-phospho-glyceroyl phosphate + ADP</text>
        <dbReference type="Rhea" id="RHEA:14801"/>
        <dbReference type="ChEBI" id="CHEBI:30616"/>
        <dbReference type="ChEBI" id="CHEBI:57604"/>
        <dbReference type="ChEBI" id="CHEBI:58272"/>
        <dbReference type="ChEBI" id="CHEBI:456216"/>
        <dbReference type="EC" id="2.7.2.3"/>
    </reaction>
</comment>
<dbReference type="PANTHER" id="PTHR11406">
    <property type="entry name" value="PHOSPHOGLYCERATE KINASE"/>
    <property type="match status" value="1"/>
</dbReference>
<evidence type="ECO:0000256" key="6">
    <source>
        <dbReference type="ARBA" id="ARBA00022723"/>
    </source>
</evidence>
<dbReference type="GO" id="GO:0004618">
    <property type="term" value="F:phosphoglycerate kinase activity"/>
    <property type="evidence" value="ECO:0007669"/>
    <property type="project" value="UniProtKB-EC"/>
</dbReference>
<keyword evidence="7" id="KW-0547">Nucleotide-binding</keyword>
<dbReference type="OrthoDB" id="275353at2759"/>
<dbReference type="InParanoid" id="A0A6J0BSZ8"/>
<evidence type="ECO:0000256" key="15">
    <source>
        <dbReference type="RuleBase" id="RU000696"/>
    </source>
</evidence>
<evidence type="ECO:0000256" key="1">
    <source>
        <dbReference type="ARBA" id="ARBA00001946"/>
    </source>
</evidence>
<accession>A0A6J0BSZ8</accession>
<evidence type="ECO:0000256" key="8">
    <source>
        <dbReference type="ARBA" id="ARBA00022777"/>
    </source>
</evidence>
<feature type="binding site" evidence="12">
    <location>
        <begin position="23"/>
        <end position="25"/>
    </location>
    <ligand>
        <name>substrate</name>
    </ligand>
</feature>
<name>A0A6J0BSZ8_NEOLC</name>
<dbReference type="GO" id="GO:0046872">
    <property type="term" value="F:metal ion binding"/>
    <property type="evidence" value="ECO:0007669"/>
    <property type="project" value="UniProtKB-KW"/>
</dbReference>
<protein>
    <recommendedName>
        <fullName evidence="4 14">Phosphoglycerate kinase</fullName>
        <ecNumber evidence="4 14">2.7.2.3</ecNumber>
    </recommendedName>
</protein>
<comment type="similarity">
    <text evidence="3 14">Belongs to the phosphoglycerate kinase family.</text>
</comment>
<keyword evidence="10" id="KW-0460">Magnesium</keyword>
<feature type="binding site" evidence="12">
    <location>
        <begin position="62"/>
        <end position="65"/>
    </location>
    <ligand>
        <name>substrate</name>
    </ligand>
</feature>
<evidence type="ECO:0000256" key="9">
    <source>
        <dbReference type="ARBA" id="ARBA00022840"/>
    </source>
</evidence>
<dbReference type="HAMAP" id="MF_00145">
    <property type="entry name" value="Phosphoglyc_kinase"/>
    <property type="match status" value="1"/>
</dbReference>
<dbReference type="SUPFAM" id="SSF53748">
    <property type="entry name" value="Phosphoglycerate kinase"/>
    <property type="match status" value="1"/>
</dbReference>
<dbReference type="PROSITE" id="PS00111">
    <property type="entry name" value="PGLYCERATE_KINASE"/>
    <property type="match status" value="1"/>
</dbReference>
<dbReference type="GO" id="GO:0005829">
    <property type="term" value="C:cytosol"/>
    <property type="evidence" value="ECO:0007669"/>
    <property type="project" value="TreeGrafter"/>
</dbReference>
<feature type="binding site" evidence="12">
    <location>
        <position position="38"/>
    </location>
    <ligand>
        <name>(2R)-3-phosphoglycerate</name>
        <dbReference type="ChEBI" id="CHEBI:58272"/>
    </ligand>
</feature>
<evidence type="ECO:0000256" key="2">
    <source>
        <dbReference type="ARBA" id="ARBA00004838"/>
    </source>
</evidence>
<evidence type="ECO:0000256" key="13">
    <source>
        <dbReference type="PIRSR" id="PIRSR000724-2"/>
    </source>
</evidence>
<dbReference type="GO" id="GO:0005524">
    <property type="term" value="F:ATP binding"/>
    <property type="evidence" value="ECO:0007669"/>
    <property type="project" value="UniProtKB-KW"/>
</dbReference>
<dbReference type="CTD" id="33461"/>
<dbReference type="InterPro" id="IPR015824">
    <property type="entry name" value="Phosphoglycerate_kinase_N"/>
</dbReference>
<comment type="pathway">
    <text evidence="2 14">Carbohydrate degradation; glycolysis; pyruvate from D-glyceraldehyde 3-phosphate: step 2/5.</text>
</comment>
<keyword evidence="16" id="KW-1185">Reference proteome</keyword>
<dbReference type="PRINTS" id="PR00477">
    <property type="entry name" value="PHGLYCKINASE"/>
</dbReference>
<dbReference type="Proteomes" id="UP000829291">
    <property type="component" value="Chromosome 4"/>
</dbReference>
<dbReference type="PIRSF" id="PIRSF000724">
    <property type="entry name" value="Pgk"/>
    <property type="match status" value="1"/>
</dbReference>
<dbReference type="FunFam" id="3.40.50.1260:FF:000005">
    <property type="entry name" value="Phosphoglycerate kinase"/>
    <property type="match status" value="1"/>
</dbReference>
<feature type="binding site" evidence="13">
    <location>
        <position position="311"/>
    </location>
    <ligand>
        <name>ATP</name>
        <dbReference type="ChEBI" id="CHEBI:30616"/>
    </ligand>
</feature>
<keyword evidence="5 14" id="KW-0808">Transferase</keyword>
<keyword evidence="9 13" id="KW-0067">ATP-binding</keyword>
<dbReference type="FunFam" id="3.40.50.1260:FF:000031">
    <property type="entry name" value="Phosphoglycerate kinase 1"/>
    <property type="match status" value="1"/>
</dbReference>
<feature type="binding site" evidence="13">
    <location>
        <position position="218"/>
    </location>
    <ligand>
        <name>ATP</name>
        <dbReference type="ChEBI" id="CHEBI:30616"/>
    </ligand>
</feature>
<organism evidence="17">
    <name type="scientific">Neodiprion lecontei</name>
    <name type="common">Redheaded pine sawfly</name>
    <dbReference type="NCBI Taxonomy" id="441921"/>
    <lineage>
        <taxon>Eukaryota</taxon>
        <taxon>Metazoa</taxon>
        <taxon>Ecdysozoa</taxon>
        <taxon>Arthropoda</taxon>
        <taxon>Hexapoda</taxon>
        <taxon>Insecta</taxon>
        <taxon>Pterygota</taxon>
        <taxon>Neoptera</taxon>
        <taxon>Endopterygota</taxon>
        <taxon>Hymenoptera</taxon>
        <taxon>Tenthredinoidea</taxon>
        <taxon>Diprionidae</taxon>
        <taxon>Diprioninae</taxon>
        <taxon>Neodiprion</taxon>
    </lineage>
</organism>
<keyword evidence="11" id="KW-0324">Glycolysis</keyword>
<dbReference type="Pfam" id="PF00162">
    <property type="entry name" value="PGK"/>
    <property type="match status" value="1"/>
</dbReference>
<keyword evidence="8 14" id="KW-0418">Kinase</keyword>
<feature type="binding site" evidence="13">
    <location>
        <begin position="371"/>
        <end position="374"/>
    </location>
    <ligand>
        <name>ATP</name>
        <dbReference type="ChEBI" id="CHEBI:30616"/>
    </ligand>
</feature>
<dbReference type="Gene3D" id="3.40.50.1260">
    <property type="entry name" value="Phosphoglycerate kinase, N-terminal domain"/>
    <property type="match status" value="3"/>
</dbReference>
<evidence type="ECO:0000256" key="11">
    <source>
        <dbReference type="ARBA" id="ARBA00023152"/>
    </source>
</evidence>
<dbReference type="UniPathway" id="UPA00109">
    <property type="reaction ID" value="UER00185"/>
</dbReference>
<dbReference type="CDD" id="cd00318">
    <property type="entry name" value="Phosphoglycerate_kinase"/>
    <property type="match status" value="1"/>
</dbReference>
<dbReference type="GO" id="GO:0006094">
    <property type="term" value="P:gluconeogenesis"/>
    <property type="evidence" value="ECO:0007669"/>
    <property type="project" value="TreeGrafter"/>
</dbReference>
<evidence type="ECO:0000313" key="16">
    <source>
        <dbReference type="Proteomes" id="UP000829291"/>
    </source>
</evidence>
<comment type="subunit">
    <text evidence="15">Monomer.</text>
</comment>
<dbReference type="EC" id="2.7.2.3" evidence="4 14"/>